<protein>
    <submittedName>
        <fullName evidence="1">Uncharacterized protein</fullName>
    </submittedName>
</protein>
<comment type="caution">
    <text evidence="1">The sequence shown here is derived from an EMBL/GenBank/DDBJ whole genome shotgun (WGS) entry which is preliminary data.</text>
</comment>
<evidence type="ECO:0000313" key="1">
    <source>
        <dbReference type="EMBL" id="KKM81386.1"/>
    </source>
</evidence>
<sequence length="32" mass="3387">GLDLIKAKHADKRVTAKTITGVAGHLWGMKVA</sequence>
<name>A0A0F9L2R9_9ZZZZ</name>
<accession>A0A0F9L2R9</accession>
<proteinExistence type="predicted"/>
<dbReference type="EMBL" id="LAZR01008028">
    <property type="protein sequence ID" value="KKM81386.1"/>
    <property type="molecule type" value="Genomic_DNA"/>
</dbReference>
<dbReference type="AlphaFoldDB" id="A0A0F9L2R9"/>
<feature type="non-terminal residue" evidence="1">
    <location>
        <position position="1"/>
    </location>
</feature>
<organism evidence="1">
    <name type="scientific">marine sediment metagenome</name>
    <dbReference type="NCBI Taxonomy" id="412755"/>
    <lineage>
        <taxon>unclassified sequences</taxon>
        <taxon>metagenomes</taxon>
        <taxon>ecological metagenomes</taxon>
    </lineage>
</organism>
<reference evidence="1" key="1">
    <citation type="journal article" date="2015" name="Nature">
        <title>Complex archaea that bridge the gap between prokaryotes and eukaryotes.</title>
        <authorList>
            <person name="Spang A."/>
            <person name="Saw J.H."/>
            <person name="Jorgensen S.L."/>
            <person name="Zaremba-Niedzwiedzka K."/>
            <person name="Martijn J."/>
            <person name="Lind A.E."/>
            <person name="van Eijk R."/>
            <person name="Schleper C."/>
            <person name="Guy L."/>
            <person name="Ettema T.J."/>
        </authorList>
    </citation>
    <scope>NUCLEOTIDE SEQUENCE</scope>
</reference>
<gene>
    <name evidence="1" type="ORF">LCGC14_1330450</name>
</gene>